<evidence type="ECO:0000313" key="4">
    <source>
        <dbReference type="EMBL" id="KAH0815446.1"/>
    </source>
</evidence>
<dbReference type="Gene3D" id="2.20.110.10">
    <property type="entry name" value="Histone H3 K4-specific methyltransferase SET7/9 N-terminal domain"/>
    <property type="match status" value="2"/>
</dbReference>
<evidence type="ECO:0000256" key="1">
    <source>
        <dbReference type="ARBA" id="ARBA00004316"/>
    </source>
</evidence>
<accession>A0A8J6HIG6</accession>
<dbReference type="InterPro" id="IPR003409">
    <property type="entry name" value="MORN"/>
</dbReference>
<keyword evidence="2" id="KW-0677">Repeat</keyword>
<organism evidence="4 5">
    <name type="scientific">Tenebrio molitor</name>
    <name type="common">Yellow mealworm beetle</name>
    <dbReference type="NCBI Taxonomy" id="7067"/>
    <lineage>
        <taxon>Eukaryota</taxon>
        <taxon>Metazoa</taxon>
        <taxon>Ecdysozoa</taxon>
        <taxon>Arthropoda</taxon>
        <taxon>Hexapoda</taxon>
        <taxon>Insecta</taxon>
        <taxon>Pterygota</taxon>
        <taxon>Neoptera</taxon>
        <taxon>Endopterygota</taxon>
        <taxon>Coleoptera</taxon>
        <taxon>Polyphaga</taxon>
        <taxon>Cucujiformia</taxon>
        <taxon>Tenebrionidae</taxon>
        <taxon>Tenebrio</taxon>
    </lineage>
</organism>
<gene>
    <name evidence="4" type="ORF">GEV33_007345</name>
</gene>
<evidence type="ECO:0008006" key="6">
    <source>
        <dbReference type="Google" id="ProtNLM"/>
    </source>
</evidence>
<dbReference type="Pfam" id="PF02493">
    <property type="entry name" value="MORN"/>
    <property type="match status" value="4"/>
</dbReference>
<reference evidence="4" key="2">
    <citation type="submission" date="2021-08" db="EMBL/GenBank/DDBJ databases">
        <authorList>
            <person name="Eriksson T."/>
        </authorList>
    </citation>
    <scope>NUCLEOTIDE SEQUENCE</scope>
    <source>
        <strain evidence="4">Stoneville</strain>
        <tissue evidence="4">Whole head</tissue>
    </source>
</reference>
<keyword evidence="3" id="KW-0966">Cell projection</keyword>
<dbReference type="SUPFAM" id="SSF82185">
    <property type="entry name" value="Histone H3 K4-specific methyltransferase SET7/9 N-terminal domain"/>
    <property type="match status" value="1"/>
</dbReference>
<sequence length="157" mass="17619">MLLPLCVYADTSVGQTGGYRYGNGAVYVGAWNSTGRRHGYGHLLFPDGTRYDGFFHDGLFHGFGMLTFSDGAKYEGEFLDGWFHGYGIFWRSDGMKHEGQFSGGKIWGLGMTTFNDGNNGFPRYEGFFQDCKFLKKVSCVEVVQKAQKVAFMARNHD</sequence>
<dbReference type="InterPro" id="IPR052315">
    <property type="entry name" value="MORN4"/>
</dbReference>
<dbReference type="GO" id="GO:0048678">
    <property type="term" value="P:response to axon injury"/>
    <property type="evidence" value="ECO:0007669"/>
    <property type="project" value="TreeGrafter"/>
</dbReference>
<dbReference type="GO" id="GO:0042995">
    <property type="term" value="C:cell projection"/>
    <property type="evidence" value="ECO:0007669"/>
    <property type="project" value="UniProtKB-SubCell"/>
</dbReference>
<keyword evidence="5" id="KW-1185">Reference proteome</keyword>
<dbReference type="SMART" id="SM00698">
    <property type="entry name" value="MORN"/>
    <property type="match status" value="4"/>
</dbReference>
<evidence type="ECO:0000256" key="3">
    <source>
        <dbReference type="ARBA" id="ARBA00023273"/>
    </source>
</evidence>
<protein>
    <recommendedName>
        <fullName evidence="6">MORN repeat-containing protein 4</fullName>
    </recommendedName>
</protein>
<dbReference type="PANTHER" id="PTHR46614:SF1">
    <property type="entry name" value="MORN REPEAT-CONTAINING PROTEIN 4"/>
    <property type="match status" value="1"/>
</dbReference>
<dbReference type="Proteomes" id="UP000719412">
    <property type="component" value="Unassembled WGS sequence"/>
</dbReference>
<proteinExistence type="predicted"/>
<evidence type="ECO:0000313" key="5">
    <source>
        <dbReference type="Proteomes" id="UP000719412"/>
    </source>
</evidence>
<reference evidence="4" key="1">
    <citation type="journal article" date="2020" name="J Insects Food Feed">
        <title>The yellow mealworm (Tenebrio molitor) genome: a resource for the emerging insects as food and feed industry.</title>
        <authorList>
            <person name="Eriksson T."/>
            <person name="Andere A."/>
            <person name="Kelstrup H."/>
            <person name="Emery V."/>
            <person name="Picard C."/>
        </authorList>
    </citation>
    <scope>NUCLEOTIDE SEQUENCE</scope>
    <source>
        <strain evidence="4">Stoneville</strain>
        <tissue evidence="4">Whole head</tissue>
    </source>
</reference>
<dbReference type="AlphaFoldDB" id="A0A8J6HIG6"/>
<evidence type="ECO:0000256" key="2">
    <source>
        <dbReference type="ARBA" id="ARBA00022737"/>
    </source>
</evidence>
<name>A0A8J6HIG6_TENMO</name>
<comment type="subcellular location">
    <subcellularLocation>
        <location evidence="1">Cell projection</location>
    </subcellularLocation>
</comment>
<dbReference type="EMBL" id="JABDTM020023086">
    <property type="protein sequence ID" value="KAH0815446.1"/>
    <property type="molecule type" value="Genomic_DNA"/>
</dbReference>
<comment type="caution">
    <text evidence="4">The sequence shown here is derived from an EMBL/GenBank/DDBJ whole genome shotgun (WGS) entry which is preliminary data.</text>
</comment>
<dbReference type="PANTHER" id="PTHR46614">
    <property type="entry name" value="MORN REPEAT-CONTAINING PROTEIN 4"/>
    <property type="match status" value="1"/>
</dbReference>